<keyword evidence="5" id="KW-1185">Reference proteome</keyword>
<dbReference type="InterPro" id="IPR023213">
    <property type="entry name" value="CAT-like_dom_sf"/>
</dbReference>
<evidence type="ECO:0000256" key="3">
    <source>
        <dbReference type="ARBA" id="ARBA00023315"/>
    </source>
</evidence>
<dbReference type="OrthoDB" id="1932220at2759"/>
<keyword evidence="3" id="KW-0012">Acyltransferase</keyword>
<accession>W9QWJ9</accession>
<sequence>MEVKIVSIDHIKPSSPTPSHLRTFKLSLLDQLIPSPYAPIILFYPPNDDVSNSNKLESLKKSLSETLTDLYPLAGKIKDDLSIDCDDGGAYFAEAKVDSSLRDFLNQPDYLLLLQKLLPCDLNFAASNRNDNNHVANIQINVFGCGGLAVGLCISHKILDGAALSSFLRSWATTARGDRTCKAARPPSFEAANSLFPANDAGDLWLRDTSMVMFGSFFTKGKCVTKRFVFDASAILSLRSEASRSSSSAAVQNPTRVEAVSAFIWRCVISAAKDRNGGVSRPSLSTHLVNLRRRTTPFLSEHCLGNLLWIASAQSRPARGDHAVAGVSELVGLLRESFSKTDGDFVKRLRGEKRRFRMLESLNRIIQVMGDGEMDQIGFSSWCKFGFYEADFGWGRPAWVSSFGLSGSVFMKLVILADTRLGDGIEAWVTLDERDMAIMESNTELLQLAQVDPTPF</sequence>
<evidence type="ECO:0000256" key="1">
    <source>
        <dbReference type="ARBA" id="ARBA00009861"/>
    </source>
</evidence>
<evidence type="ECO:0000313" key="4">
    <source>
        <dbReference type="EMBL" id="EXB56328.1"/>
    </source>
</evidence>
<dbReference type="Proteomes" id="UP000030645">
    <property type="component" value="Unassembled WGS sequence"/>
</dbReference>
<gene>
    <name evidence="4" type="ORF">L484_024870</name>
</gene>
<keyword evidence="2 4" id="KW-0808">Transferase</keyword>
<dbReference type="Pfam" id="PF02458">
    <property type="entry name" value="Transferase"/>
    <property type="match status" value="1"/>
</dbReference>
<comment type="similarity">
    <text evidence="1">Belongs to the plant acyltransferase family.</text>
</comment>
<dbReference type="PANTHER" id="PTHR31623:SF110">
    <property type="entry name" value="VINORINE SYNTHASE-LIKE"/>
    <property type="match status" value="1"/>
</dbReference>
<evidence type="ECO:0000313" key="5">
    <source>
        <dbReference type="Proteomes" id="UP000030645"/>
    </source>
</evidence>
<dbReference type="PANTHER" id="PTHR31623">
    <property type="entry name" value="F21J9.9"/>
    <property type="match status" value="1"/>
</dbReference>
<dbReference type="STRING" id="981085.W9QWJ9"/>
<dbReference type="KEGG" id="mnt:21407592"/>
<dbReference type="GO" id="GO:0016746">
    <property type="term" value="F:acyltransferase activity"/>
    <property type="evidence" value="ECO:0007669"/>
    <property type="project" value="UniProtKB-KW"/>
</dbReference>
<dbReference type="AlphaFoldDB" id="W9QWJ9"/>
<name>W9QWJ9_9ROSA</name>
<evidence type="ECO:0000256" key="2">
    <source>
        <dbReference type="ARBA" id="ARBA00022679"/>
    </source>
</evidence>
<reference evidence="5" key="1">
    <citation type="submission" date="2013-01" db="EMBL/GenBank/DDBJ databases">
        <title>Draft Genome Sequence of a Mulberry Tree, Morus notabilis C.K. Schneid.</title>
        <authorList>
            <person name="He N."/>
            <person name="Zhao S."/>
        </authorList>
    </citation>
    <scope>NUCLEOTIDE SEQUENCE</scope>
</reference>
<dbReference type="Gene3D" id="3.30.559.10">
    <property type="entry name" value="Chloramphenicol acetyltransferase-like domain"/>
    <property type="match status" value="2"/>
</dbReference>
<dbReference type="eggNOG" id="ENOG502QQQA">
    <property type="taxonomic scope" value="Eukaryota"/>
</dbReference>
<proteinExistence type="inferred from homology"/>
<protein>
    <submittedName>
        <fullName evidence="4">Salutaridinol 7-O-acetyltransferase</fullName>
    </submittedName>
</protein>
<organism evidence="4 5">
    <name type="scientific">Morus notabilis</name>
    <dbReference type="NCBI Taxonomy" id="981085"/>
    <lineage>
        <taxon>Eukaryota</taxon>
        <taxon>Viridiplantae</taxon>
        <taxon>Streptophyta</taxon>
        <taxon>Embryophyta</taxon>
        <taxon>Tracheophyta</taxon>
        <taxon>Spermatophyta</taxon>
        <taxon>Magnoliopsida</taxon>
        <taxon>eudicotyledons</taxon>
        <taxon>Gunneridae</taxon>
        <taxon>Pentapetalae</taxon>
        <taxon>rosids</taxon>
        <taxon>fabids</taxon>
        <taxon>Rosales</taxon>
        <taxon>Moraceae</taxon>
        <taxon>Moreae</taxon>
        <taxon>Morus</taxon>
    </lineage>
</organism>
<dbReference type="EMBL" id="KE344284">
    <property type="protein sequence ID" value="EXB56328.1"/>
    <property type="molecule type" value="Genomic_DNA"/>
</dbReference>